<accession>A0A2Y9U016</accession>
<protein>
    <recommendedName>
        <fullName evidence="4">Haemolysin-type calcium binding-related domain-containing protein</fullName>
    </recommendedName>
</protein>
<reference evidence="5 6" key="1">
    <citation type="journal article" date="2019" name="Int. J. Syst. Evol. Microbiol.">
        <title>Limnobaculum parvum gen. nov., sp. nov., isolated from a freshwater lake.</title>
        <authorList>
            <person name="Baek C."/>
            <person name="Shin S.K."/>
            <person name="Yi H."/>
        </authorList>
    </citation>
    <scope>NUCLEOTIDE SEQUENCE [LARGE SCALE GENOMIC DNA]</scope>
    <source>
        <strain evidence="5 6">HYN0051</strain>
    </source>
</reference>
<evidence type="ECO:0000256" key="1">
    <source>
        <dbReference type="ARBA" id="ARBA00004613"/>
    </source>
</evidence>
<dbReference type="SUPFAM" id="SSF55486">
    <property type="entry name" value="Metalloproteases ('zincins'), catalytic domain"/>
    <property type="match status" value="1"/>
</dbReference>
<dbReference type="InterPro" id="IPR011049">
    <property type="entry name" value="Serralysin-like_metalloprot_C"/>
</dbReference>
<evidence type="ECO:0000256" key="2">
    <source>
        <dbReference type="ARBA" id="ARBA00022525"/>
    </source>
</evidence>
<dbReference type="Gene3D" id="2.150.10.10">
    <property type="entry name" value="Serralysin-like metalloprotease, C-terminal"/>
    <property type="match status" value="5"/>
</dbReference>
<evidence type="ECO:0000259" key="4">
    <source>
        <dbReference type="Pfam" id="PF06594"/>
    </source>
</evidence>
<keyword evidence="3" id="KW-0106">Calcium</keyword>
<dbReference type="SUPFAM" id="SSF51120">
    <property type="entry name" value="beta-Roll"/>
    <property type="match status" value="5"/>
</dbReference>
<evidence type="ECO:0000313" key="5">
    <source>
        <dbReference type="EMBL" id="AWH89317.1"/>
    </source>
</evidence>
<dbReference type="GO" id="GO:0008237">
    <property type="term" value="F:metallopeptidase activity"/>
    <property type="evidence" value="ECO:0007669"/>
    <property type="project" value="InterPro"/>
</dbReference>
<dbReference type="Pfam" id="PF00353">
    <property type="entry name" value="HemolysinCabind"/>
    <property type="match status" value="5"/>
</dbReference>
<dbReference type="Proteomes" id="UP000244908">
    <property type="component" value="Chromosome"/>
</dbReference>
<proteinExistence type="predicted"/>
<name>A0A2Y9U016_9GAMM</name>
<feature type="domain" description="Haemolysin-type calcium binding-related" evidence="4">
    <location>
        <begin position="526"/>
        <end position="564"/>
    </location>
</feature>
<dbReference type="GO" id="GO:0005615">
    <property type="term" value="C:extracellular space"/>
    <property type="evidence" value="ECO:0007669"/>
    <property type="project" value="InterPro"/>
</dbReference>
<dbReference type="EMBL" id="CP029185">
    <property type="protein sequence ID" value="AWH89317.1"/>
    <property type="molecule type" value="Genomic_DNA"/>
</dbReference>
<evidence type="ECO:0000313" key="6">
    <source>
        <dbReference type="Proteomes" id="UP000244908"/>
    </source>
</evidence>
<dbReference type="InterPro" id="IPR001343">
    <property type="entry name" value="Hemolysn_Ca-bd"/>
</dbReference>
<gene>
    <name evidence="5" type="ORF">HYN51_12625</name>
</gene>
<evidence type="ECO:0000256" key="3">
    <source>
        <dbReference type="ARBA" id="ARBA00022837"/>
    </source>
</evidence>
<dbReference type="PANTHER" id="PTHR38340:SF1">
    <property type="entry name" value="S-LAYER PROTEIN"/>
    <property type="match status" value="1"/>
</dbReference>
<comment type="subcellular location">
    <subcellularLocation>
        <location evidence="1">Secreted</location>
    </subcellularLocation>
</comment>
<feature type="domain" description="Haemolysin-type calcium binding-related" evidence="4">
    <location>
        <begin position="804"/>
        <end position="841"/>
    </location>
</feature>
<dbReference type="InterPro" id="IPR024079">
    <property type="entry name" value="MetalloPept_cat_dom_sf"/>
</dbReference>
<dbReference type="GO" id="GO:0005509">
    <property type="term" value="F:calcium ion binding"/>
    <property type="evidence" value="ECO:0007669"/>
    <property type="project" value="InterPro"/>
</dbReference>
<dbReference type="InterPro" id="IPR010566">
    <property type="entry name" value="Haemolys_ca-bd"/>
</dbReference>
<organism evidence="5 6">
    <name type="scientific">Limnobaculum parvum</name>
    <dbReference type="NCBI Taxonomy" id="2172103"/>
    <lineage>
        <taxon>Bacteria</taxon>
        <taxon>Pseudomonadati</taxon>
        <taxon>Pseudomonadota</taxon>
        <taxon>Gammaproteobacteria</taxon>
        <taxon>Enterobacterales</taxon>
        <taxon>Budviciaceae</taxon>
        <taxon>Limnobaculum</taxon>
    </lineage>
</organism>
<dbReference type="KEGG" id="lpv:HYN51_12625"/>
<dbReference type="AlphaFoldDB" id="A0A2Y9U016"/>
<keyword evidence="6" id="KW-1185">Reference proteome</keyword>
<dbReference type="PANTHER" id="PTHR38340">
    <property type="entry name" value="S-LAYER PROTEIN"/>
    <property type="match status" value="1"/>
</dbReference>
<dbReference type="Pfam" id="PF06594">
    <property type="entry name" value="HCBP_related"/>
    <property type="match status" value="2"/>
</dbReference>
<dbReference type="RefSeq" id="WP_108901367.1">
    <property type="nucleotide sequence ID" value="NZ_CP029185.2"/>
</dbReference>
<dbReference type="PRINTS" id="PR00313">
    <property type="entry name" value="CABNDNGRPT"/>
</dbReference>
<keyword evidence="2" id="KW-0964">Secreted</keyword>
<dbReference type="OrthoDB" id="1676884at2"/>
<dbReference type="InterPro" id="IPR050557">
    <property type="entry name" value="RTX_toxin/Mannuronan_C5-epim"/>
</dbReference>
<dbReference type="Gene3D" id="3.40.390.10">
    <property type="entry name" value="Collagenase (Catalytic Domain)"/>
    <property type="match status" value="1"/>
</dbReference>
<sequence length="876" mass="94593">MAIARDIELTGNAEIDQFFHKGGTRLLPVEGNTYYWGFSNYATGPKDTFESVNNESAKNMVRGVLEQFTHVVNISFKEIDYSVGNASNMGGFNVVSGKIDGGTGGASAHDNAASFFVRNLNDYSDSDYHKGNNMTVAHEVLHLLGFVDIGYKPGYTEVDTVMSYNKMVNDAYGEKVRIYEYDKNGQPIIVAGKVIYAINETLGIYDIQALQSIYGANHSYNAGDTVYKYTPDTLKSFQTIWDGGGIDTIDVSEFVLGVELNLNGGTRSNLFTKDFSLSGTEFDGTRAIGIAYGANIENAFGGKGNDIIHGNELDNVISGNEGNDTLYGGAGNDTLNGGDGDDILYGDEGDDILSGGAGTNILYGGTGNDTLISHGKDTLYGGEGNDWYQIYSTENVRIVENRDGGTDRVSIYTKDITNYVAAENIEDINLATNLTYNSSITGNDQDNKILGNNGDNILIGKKGNDVLQGYKGSDTYIFSKGDGQDVIAESSNNKVPVTDKDVLLFTDISSSQLWFTKTSYKGLESLKIKVLGTTDEISVDTWYSDNSKLEQIKTQDGVVLSIAQVEALVDIMATQSMPSGSSTGVINNYLIQTGANSNQDSSTIYGDAQNNVINGGADNDTIYGGAGNDTISGGEGTNILIGGAGNDKLISRGNDTLYGGDGSDTYEIWGTQFRIIEQHNSNDIDTMNIYTQSVTHFTASNNIENIALRATDIHNSSLTGNDLDNYVGGNFGDNVLTGGKGNDTLVGYKGSDTYIFNKGDGQDSIWEYNNNNVPLTDKDVLIFTDISAEQLWFTKDVVFNRESLLIKVLGTNDQILVNNWYSDNDKLEQIKTQDGVTLSINQVESLADIMSTQTMPTGSHSTIIDDYLAQASIMAA</sequence>